<keyword evidence="8 11" id="KW-1133">Transmembrane helix</keyword>
<dbReference type="InterPro" id="IPR049179">
    <property type="entry name" value="T2SSK_SAM-like_2nd"/>
</dbReference>
<feature type="domain" description="T2SS protein K first SAM-like" evidence="13">
    <location>
        <begin position="116"/>
        <end position="228"/>
    </location>
</feature>
<evidence type="ECO:0000313" key="15">
    <source>
        <dbReference type="Proteomes" id="UP000242642"/>
    </source>
</evidence>
<evidence type="ECO:0000259" key="13">
    <source>
        <dbReference type="Pfam" id="PF21687"/>
    </source>
</evidence>
<organism evidence="14 15">
    <name type="scientific">Thorsellia anophelis DSM 18579</name>
    <dbReference type="NCBI Taxonomy" id="1123402"/>
    <lineage>
        <taxon>Bacteria</taxon>
        <taxon>Pseudomonadati</taxon>
        <taxon>Pseudomonadota</taxon>
        <taxon>Gammaproteobacteria</taxon>
        <taxon>Enterobacterales</taxon>
        <taxon>Thorselliaceae</taxon>
        <taxon>Thorsellia</taxon>
    </lineage>
</organism>
<keyword evidence="7" id="KW-0653">Protein transport</keyword>
<dbReference type="Proteomes" id="UP000242642">
    <property type="component" value="Unassembled WGS sequence"/>
</dbReference>
<keyword evidence="15" id="KW-1185">Reference proteome</keyword>
<dbReference type="Pfam" id="PF03934">
    <property type="entry name" value="T2SSK"/>
    <property type="match status" value="1"/>
</dbReference>
<evidence type="ECO:0000256" key="4">
    <source>
        <dbReference type="ARBA" id="ARBA00022475"/>
    </source>
</evidence>
<keyword evidence="9 10" id="KW-0472">Membrane</keyword>
<evidence type="ECO:0000256" key="6">
    <source>
        <dbReference type="ARBA" id="ARBA00022692"/>
    </source>
</evidence>
<keyword evidence="4 10" id="KW-1003">Cell membrane</keyword>
<dbReference type="InterPro" id="IPR045584">
    <property type="entry name" value="Pilin-like"/>
</dbReference>
<evidence type="ECO:0000256" key="3">
    <source>
        <dbReference type="ARBA" id="ARBA00022448"/>
    </source>
</evidence>
<accession>A0A1I0AUW6</accession>
<dbReference type="STRING" id="1123402.SAMN02583745_01077"/>
<keyword evidence="6 11" id="KW-0812">Transmembrane</keyword>
<evidence type="ECO:0000256" key="11">
    <source>
        <dbReference type="SAM" id="Phobius"/>
    </source>
</evidence>
<evidence type="ECO:0000256" key="9">
    <source>
        <dbReference type="ARBA" id="ARBA00023136"/>
    </source>
</evidence>
<dbReference type="GO" id="GO:0005886">
    <property type="term" value="C:plasma membrane"/>
    <property type="evidence" value="ECO:0007669"/>
    <property type="project" value="UniProtKB-SubCell"/>
</dbReference>
<evidence type="ECO:0000256" key="10">
    <source>
        <dbReference type="PIRNR" id="PIRNR002786"/>
    </source>
</evidence>
<dbReference type="GO" id="GO:0009306">
    <property type="term" value="P:protein secretion"/>
    <property type="evidence" value="ECO:0007669"/>
    <property type="project" value="InterPro"/>
</dbReference>
<dbReference type="RefSeq" id="WP_093318399.1">
    <property type="nucleotide sequence ID" value="NZ_FOHV01000006.1"/>
</dbReference>
<evidence type="ECO:0000259" key="12">
    <source>
        <dbReference type="Pfam" id="PF03934"/>
    </source>
</evidence>
<dbReference type="InterPro" id="IPR038072">
    <property type="entry name" value="GspK_central_sf"/>
</dbReference>
<dbReference type="Gene3D" id="3.30.1300.30">
    <property type="entry name" value="GSPII I/J protein-like"/>
    <property type="match status" value="1"/>
</dbReference>
<feature type="transmembrane region" description="Helical" evidence="11">
    <location>
        <begin position="21"/>
        <end position="41"/>
    </location>
</feature>
<dbReference type="NCBIfam" id="NF037980">
    <property type="entry name" value="T2SS_GspK"/>
    <property type="match status" value="1"/>
</dbReference>
<dbReference type="InterPro" id="IPR005628">
    <property type="entry name" value="GspK"/>
</dbReference>
<evidence type="ECO:0000256" key="2">
    <source>
        <dbReference type="ARBA" id="ARBA00007246"/>
    </source>
</evidence>
<feature type="domain" description="T2SS protein K second SAM-like" evidence="12">
    <location>
        <begin position="234"/>
        <end position="294"/>
    </location>
</feature>
<dbReference type="PANTHER" id="PTHR38831">
    <property type="entry name" value="TYPE II SECRETION SYSTEM PROTEIN K"/>
    <property type="match status" value="1"/>
</dbReference>
<sequence>MKDKRAHNLDSQTVKSSKQSGMALLVVLLLIAVMTTIGVLMSERWFSQLKQTEFQQRSLQAKWYMLGANEVIRGVLWRDLKDDESHTHLGQYWASEINQFPLEEALLKFEIVDAYSCLNLNAVNQTLESSETPTEGIDTYIFDVFVNLFAQSGVDAYESIELVVNLQDWLDSNDEVRPYGSEDTYYSEQNPPYLAANQPLVDMTELRLIKGFTPEVIDKIMPHVCVLPRNNISLNVNTLTADDAKLLSSATLGVWDEGFIEQLIANRPKTGWSDLTDFYKDAGLMNDDPMKAQLDAILVVHSQYFIANLSLQIEESLFTTQSLFYRSKDGVSVINTKIGALSD</sequence>
<dbReference type="Pfam" id="PF21687">
    <property type="entry name" value="T2SSK_1st"/>
    <property type="match status" value="1"/>
</dbReference>
<evidence type="ECO:0000256" key="8">
    <source>
        <dbReference type="ARBA" id="ARBA00022989"/>
    </source>
</evidence>
<protein>
    <recommendedName>
        <fullName evidence="10">Type II secretion system protein K</fullName>
    </recommendedName>
</protein>
<dbReference type="AlphaFoldDB" id="A0A1I0AUW6"/>
<keyword evidence="3 10" id="KW-0813">Transport</keyword>
<dbReference type="InterPro" id="IPR049031">
    <property type="entry name" value="T2SSK_SAM-like_1st"/>
</dbReference>
<dbReference type="Gene3D" id="1.10.40.60">
    <property type="entry name" value="EpsJ-like"/>
    <property type="match status" value="2"/>
</dbReference>
<dbReference type="PIRSF" id="PIRSF002786">
    <property type="entry name" value="XcpX"/>
    <property type="match status" value="1"/>
</dbReference>
<comment type="similarity">
    <text evidence="2 10">Belongs to the GSP K family.</text>
</comment>
<dbReference type="SUPFAM" id="SSF158544">
    <property type="entry name" value="GspK insert domain-like"/>
    <property type="match status" value="2"/>
</dbReference>
<reference evidence="15" key="1">
    <citation type="submission" date="2016-10" db="EMBL/GenBank/DDBJ databases">
        <authorList>
            <person name="Varghese N."/>
            <person name="Submissions S."/>
        </authorList>
    </citation>
    <scope>NUCLEOTIDE SEQUENCE [LARGE SCALE GENOMIC DNA]</scope>
    <source>
        <strain evidence="15">DSM 18579</strain>
    </source>
</reference>
<evidence type="ECO:0000256" key="5">
    <source>
        <dbReference type="ARBA" id="ARBA00022519"/>
    </source>
</evidence>
<gene>
    <name evidence="14" type="ORF">SAMN02583745_01077</name>
</gene>
<dbReference type="OrthoDB" id="9788973at2"/>
<dbReference type="SUPFAM" id="SSF54523">
    <property type="entry name" value="Pili subunits"/>
    <property type="match status" value="1"/>
</dbReference>
<dbReference type="EMBL" id="FOHV01000006">
    <property type="protein sequence ID" value="SES98243.1"/>
    <property type="molecule type" value="Genomic_DNA"/>
</dbReference>
<comment type="subcellular location">
    <subcellularLocation>
        <location evidence="1 10">Cell inner membrane</location>
    </subcellularLocation>
</comment>
<evidence type="ECO:0000313" key="14">
    <source>
        <dbReference type="EMBL" id="SES98243.1"/>
    </source>
</evidence>
<proteinExistence type="inferred from homology"/>
<keyword evidence="5 10" id="KW-0997">Cell inner membrane</keyword>
<name>A0A1I0AUW6_9GAMM</name>
<evidence type="ECO:0000256" key="1">
    <source>
        <dbReference type="ARBA" id="ARBA00004533"/>
    </source>
</evidence>
<dbReference type="PANTHER" id="PTHR38831:SF1">
    <property type="entry name" value="TYPE II SECRETION SYSTEM PROTEIN K-RELATED"/>
    <property type="match status" value="1"/>
</dbReference>
<evidence type="ECO:0000256" key="7">
    <source>
        <dbReference type="ARBA" id="ARBA00022927"/>
    </source>
</evidence>